<sequence>MSGRAIGVALRKMITEVAVLEDVEEDERRAVDRNVIEPGVGHPNLETDQCCDHDCQRRMASVELLQVKVQQVLLHERCHGHGY</sequence>
<dbReference type="AlphaFoldDB" id="A0A8R7UD26"/>
<dbReference type="Gramene" id="TuG1812G0400004001.01.T01">
    <property type="protein sequence ID" value="TuG1812G0400004001.01.T01.cds343157"/>
    <property type="gene ID" value="TuG1812G0400004001.01"/>
</dbReference>
<name>A0A8R7UD26_TRIUA</name>
<reference evidence="1" key="3">
    <citation type="submission" date="2022-06" db="UniProtKB">
        <authorList>
            <consortium name="EnsemblPlants"/>
        </authorList>
    </citation>
    <scope>IDENTIFICATION</scope>
</reference>
<reference evidence="2" key="1">
    <citation type="journal article" date="2013" name="Nature">
        <title>Draft genome of the wheat A-genome progenitor Triticum urartu.</title>
        <authorList>
            <person name="Ling H.Q."/>
            <person name="Zhao S."/>
            <person name="Liu D."/>
            <person name="Wang J."/>
            <person name="Sun H."/>
            <person name="Zhang C."/>
            <person name="Fan H."/>
            <person name="Li D."/>
            <person name="Dong L."/>
            <person name="Tao Y."/>
            <person name="Gao C."/>
            <person name="Wu H."/>
            <person name="Li Y."/>
            <person name="Cui Y."/>
            <person name="Guo X."/>
            <person name="Zheng S."/>
            <person name="Wang B."/>
            <person name="Yu K."/>
            <person name="Liang Q."/>
            <person name="Yang W."/>
            <person name="Lou X."/>
            <person name="Chen J."/>
            <person name="Feng M."/>
            <person name="Jian J."/>
            <person name="Zhang X."/>
            <person name="Luo G."/>
            <person name="Jiang Y."/>
            <person name="Liu J."/>
            <person name="Wang Z."/>
            <person name="Sha Y."/>
            <person name="Zhang B."/>
            <person name="Wu H."/>
            <person name="Tang D."/>
            <person name="Shen Q."/>
            <person name="Xue P."/>
            <person name="Zou S."/>
            <person name="Wang X."/>
            <person name="Liu X."/>
            <person name="Wang F."/>
            <person name="Yang Y."/>
            <person name="An X."/>
            <person name="Dong Z."/>
            <person name="Zhang K."/>
            <person name="Zhang X."/>
            <person name="Luo M.C."/>
            <person name="Dvorak J."/>
            <person name="Tong Y."/>
            <person name="Wang J."/>
            <person name="Yang H."/>
            <person name="Li Z."/>
            <person name="Wang D."/>
            <person name="Zhang A."/>
            <person name="Wang J."/>
        </authorList>
    </citation>
    <scope>NUCLEOTIDE SEQUENCE</scope>
    <source>
        <strain evidence="2">cv. G1812</strain>
    </source>
</reference>
<reference evidence="1" key="2">
    <citation type="submission" date="2018-03" db="EMBL/GenBank/DDBJ databases">
        <title>The Triticum urartu genome reveals the dynamic nature of wheat genome evolution.</title>
        <authorList>
            <person name="Ling H."/>
            <person name="Ma B."/>
            <person name="Shi X."/>
            <person name="Liu H."/>
            <person name="Dong L."/>
            <person name="Sun H."/>
            <person name="Cao Y."/>
            <person name="Gao Q."/>
            <person name="Zheng S."/>
            <person name="Li Y."/>
            <person name="Yu Y."/>
            <person name="Du H."/>
            <person name="Qi M."/>
            <person name="Li Y."/>
            <person name="Yu H."/>
            <person name="Cui Y."/>
            <person name="Wang N."/>
            <person name="Chen C."/>
            <person name="Wu H."/>
            <person name="Zhao Y."/>
            <person name="Zhang J."/>
            <person name="Li Y."/>
            <person name="Zhou W."/>
            <person name="Zhang B."/>
            <person name="Hu W."/>
            <person name="Eijk M."/>
            <person name="Tang J."/>
            <person name="Witsenboer H."/>
            <person name="Zhao S."/>
            <person name="Li Z."/>
            <person name="Zhang A."/>
            <person name="Wang D."/>
            <person name="Liang C."/>
        </authorList>
    </citation>
    <scope>NUCLEOTIDE SEQUENCE [LARGE SCALE GENOMIC DNA]</scope>
    <source>
        <strain evidence="1">cv. G1812</strain>
    </source>
</reference>
<evidence type="ECO:0000313" key="2">
    <source>
        <dbReference type="Proteomes" id="UP000015106"/>
    </source>
</evidence>
<proteinExistence type="predicted"/>
<organism evidence="1 2">
    <name type="scientific">Triticum urartu</name>
    <name type="common">Red wild einkorn</name>
    <name type="synonym">Crithodium urartu</name>
    <dbReference type="NCBI Taxonomy" id="4572"/>
    <lineage>
        <taxon>Eukaryota</taxon>
        <taxon>Viridiplantae</taxon>
        <taxon>Streptophyta</taxon>
        <taxon>Embryophyta</taxon>
        <taxon>Tracheophyta</taxon>
        <taxon>Spermatophyta</taxon>
        <taxon>Magnoliopsida</taxon>
        <taxon>Liliopsida</taxon>
        <taxon>Poales</taxon>
        <taxon>Poaceae</taxon>
        <taxon>BOP clade</taxon>
        <taxon>Pooideae</taxon>
        <taxon>Triticodae</taxon>
        <taxon>Triticeae</taxon>
        <taxon>Triticinae</taxon>
        <taxon>Triticum</taxon>
    </lineage>
</organism>
<keyword evidence="2" id="KW-1185">Reference proteome</keyword>
<accession>A0A8R7UD26</accession>
<protein>
    <submittedName>
        <fullName evidence="1">Uncharacterized protein</fullName>
    </submittedName>
</protein>
<dbReference type="EnsemblPlants" id="TuG1812G0400004001.01.T01">
    <property type="protein sequence ID" value="TuG1812G0400004001.01.T01.cds343157"/>
    <property type="gene ID" value="TuG1812G0400004001.01"/>
</dbReference>
<dbReference type="Proteomes" id="UP000015106">
    <property type="component" value="Chromosome 4"/>
</dbReference>
<evidence type="ECO:0000313" key="1">
    <source>
        <dbReference type="EnsemblPlants" id="TuG1812G0400004001.01.T01.cds343157"/>
    </source>
</evidence>